<evidence type="ECO:0000313" key="8">
    <source>
        <dbReference type="Proteomes" id="UP000191285"/>
    </source>
</evidence>
<feature type="transmembrane region" description="Helical" evidence="5">
    <location>
        <begin position="6"/>
        <end position="28"/>
    </location>
</feature>
<evidence type="ECO:0000256" key="4">
    <source>
        <dbReference type="ARBA" id="ARBA00023136"/>
    </source>
</evidence>
<dbReference type="OrthoDB" id="1077582at2759"/>
<feature type="domain" description="Wax synthase" evidence="6">
    <location>
        <begin position="232"/>
        <end position="319"/>
    </location>
</feature>
<evidence type="ECO:0000259" key="6">
    <source>
        <dbReference type="Pfam" id="PF13813"/>
    </source>
</evidence>
<feature type="transmembrane region" description="Helical" evidence="5">
    <location>
        <begin position="284"/>
        <end position="302"/>
    </location>
</feature>
<evidence type="ECO:0000256" key="5">
    <source>
        <dbReference type="SAM" id="Phobius"/>
    </source>
</evidence>
<feature type="transmembrane region" description="Helical" evidence="5">
    <location>
        <begin position="35"/>
        <end position="54"/>
    </location>
</feature>
<comment type="subcellular location">
    <subcellularLocation>
        <location evidence="1">Membrane</location>
        <topology evidence="1">Multi-pass membrane protein</topology>
    </subcellularLocation>
</comment>
<feature type="transmembrane region" description="Helical" evidence="5">
    <location>
        <begin position="354"/>
        <end position="372"/>
    </location>
</feature>
<feature type="transmembrane region" description="Helical" evidence="5">
    <location>
        <begin position="198"/>
        <end position="224"/>
    </location>
</feature>
<evidence type="ECO:0000256" key="1">
    <source>
        <dbReference type="ARBA" id="ARBA00004141"/>
    </source>
</evidence>
<dbReference type="EMBL" id="MLKD01000003">
    <property type="protein sequence ID" value="OQE28693.1"/>
    <property type="molecule type" value="Genomic_DNA"/>
</dbReference>
<organism evidence="7 8">
    <name type="scientific">Penicillium steckii</name>
    <dbReference type="NCBI Taxonomy" id="303698"/>
    <lineage>
        <taxon>Eukaryota</taxon>
        <taxon>Fungi</taxon>
        <taxon>Dikarya</taxon>
        <taxon>Ascomycota</taxon>
        <taxon>Pezizomycotina</taxon>
        <taxon>Eurotiomycetes</taxon>
        <taxon>Eurotiomycetidae</taxon>
        <taxon>Eurotiales</taxon>
        <taxon>Aspergillaceae</taxon>
        <taxon>Penicillium</taxon>
    </lineage>
</organism>
<evidence type="ECO:0000256" key="3">
    <source>
        <dbReference type="ARBA" id="ARBA00022989"/>
    </source>
</evidence>
<dbReference type="STRING" id="303698.A0A1V6TT17"/>
<keyword evidence="2 5" id="KW-0812">Transmembrane</keyword>
<gene>
    <name evidence="7" type="ORF">PENSTE_c003G09981</name>
</gene>
<proteinExistence type="predicted"/>
<dbReference type="Proteomes" id="UP000191285">
    <property type="component" value="Unassembled WGS sequence"/>
</dbReference>
<feature type="transmembrane region" description="Helical" evidence="5">
    <location>
        <begin position="60"/>
        <end position="80"/>
    </location>
</feature>
<keyword evidence="4 5" id="KW-0472">Membrane</keyword>
<evidence type="ECO:0000256" key="2">
    <source>
        <dbReference type="ARBA" id="ARBA00022692"/>
    </source>
</evidence>
<evidence type="ECO:0000313" key="7">
    <source>
        <dbReference type="EMBL" id="OQE28693.1"/>
    </source>
</evidence>
<dbReference type="Pfam" id="PF13813">
    <property type="entry name" value="MBOAT_2"/>
    <property type="match status" value="1"/>
</dbReference>
<sequence length="399" mass="46007">MSLDYSPYLPVISSIFYFFLSVGVFLVASNTAHKILLLPLIIIPAFLSFTRAKYWPGDVGSLWGLLLGIWIAHCISLLWLEGQNVWDDTKTFESRWVPIKYHKPLKLWNNPRLVGTRRQALRRPSTPLSLRKFAAIRFAKLLLYMATNIYVLPHIFPALFANLQIEDFGPTKQVFFRRLFSITDPITLREVMMRSVFVFYWAIGAVTQLDAAHIALSIISVVIFRFNEPADWPGIFGSPGDCWSIRRFWGQFWHQIVVRPYTNYGNFLSRRIFGLGPGSQFDKILVIFIIFLLSGVLHSTVSWQLGDRHYLGDIWWFCLNFAAGALEVVASILQRAMKSQVGQRDSSMRHTGIAWSKVFGFAWVFFFLFWSLPKSQYPKIYDHVQDVLSEMALSNVEIA</sequence>
<dbReference type="AlphaFoldDB" id="A0A1V6TT17"/>
<accession>A0A1V6TT17</accession>
<comment type="caution">
    <text evidence="7">The sequence shown here is derived from an EMBL/GenBank/DDBJ whole genome shotgun (WGS) entry which is preliminary data.</text>
</comment>
<dbReference type="GO" id="GO:0016020">
    <property type="term" value="C:membrane"/>
    <property type="evidence" value="ECO:0007669"/>
    <property type="project" value="UniProtKB-SubCell"/>
</dbReference>
<reference evidence="8" key="1">
    <citation type="journal article" date="2017" name="Nat. Microbiol.">
        <title>Global analysis of biosynthetic gene clusters reveals vast potential of secondary metabolite production in Penicillium species.</title>
        <authorList>
            <person name="Nielsen J.C."/>
            <person name="Grijseels S."/>
            <person name="Prigent S."/>
            <person name="Ji B."/>
            <person name="Dainat J."/>
            <person name="Nielsen K.F."/>
            <person name="Frisvad J.C."/>
            <person name="Workman M."/>
            <person name="Nielsen J."/>
        </authorList>
    </citation>
    <scope>NUCLEOTIDE SEQUENCE [LARGE SCALE GENOMIC DNA]</scope>
    <source>
        <strain evidence="8">IBT 24891</strain>
    </source>
</reference>
<feature type="transmembrane region" description="Helical" evidence="5">
    <location>
        <begin position="314"/>
        <end position="333"/>
    </location>
</feature>
<feature type="transmembrane region" description="Helical" evidence="5">
    <location>
        <begin position="141"/>
        <end position="160"/>
    </location>
</feature>
<name>A0A1V6TT17_9EURO</name>
<protein>
    <recommendedName>
        <fullName evidence="6">Wax synthase domain-containing protein</fullName>
    </recommendedName>
</protein>
<keyword evidence="8" id="KW-1185">Reference proteome</keyword>
<dbReference type="InterPro" id="IPR032805">
    <property type="entry name" value="Wax_synthase_dom"/>
</dbReference>
<keyword evidence="3 5" id="KW-1133">Transmembrane helix</keyword>